<feature type="region of interest" description="Disordered" evidence="1">
    <location>
        <begin position="46"/>
        <end position="68"/>
    </location>
</feature>
<evidence type="ECO:0000313" key="2">
    <source>
        <dbReference type="EMBL" id="CAL0323816.1"/>
    </source>
</evidence>
<accession>A0AAV1XQF3</accession>
<dbReference type="Proteomes" id="UP001497480">
    <property type="component" value="Unassembled WGS sequence"/>
</dbReference>
<dbReference type="PANTHER" id="PTHR33872">
    <property type="entry name" value="DNA POLYMERASE EPSILON CATALYTIC SUBUNIT A"/>
    <property type="match status" value="1"/>
</dbReference>
<sequence>MGSLMAGWGSKSATLKRTGSLTKEEIDAYWKSKKEIEDEHLRAISNLSETSQANKGPEKKLLKSMSMPVPRLKESLGTSSEHLKIKKSDCWWTKSSWAFLNEPPRTEAAPNKYASQFHVASMESSKNAEISA</sequence>
<gene>
    <name evidence="2" type="ORF">LLUT_LOCUS24876</name>
</gene>
<evidence type="ECO:0000313" key="3">
    <source>
        <dbReference type="Proteomes" id="UP001497480"/>
    </source>
</evidence>
<proteinExistence type="predicted"/>
<reference evidence="2 3" key="1">
    <citation type="submission" date="2024-03" db="EMBL/GenBank/DDBJ databases">
        <authorList>
            <person name="Martinez-Hernandez J."/>
        </authorList>
    </citation>
    <scope>NUCLEOTIDE SEQUENCE [LARGE SCALE GENOMIC DNA]</scope>
</reference>
<keyword evidence="3" id="KW-1185">Reference proteome</keyword>
<comment type="caution">
    <text evidence="2">The sequence shown here is derived from an EMBL/GenBank/DDBJ whole genome shotgun (WGS) entry which is preliminary data.</text>
</comment>
<dbReference type="PANTHER" id="PTHR33872:SF2">
    <property type="entry name" value="DNA POLYMERASE EPSILON CATALYTIC SUBUNIT A"/>
    <property type="match status" value="1"/>
</dbReference>
<dbReference type="EMBL" id="CAXHTB010000017">
    <property type="protein sequence ID" value="CAL0323816.1"/>
    <property type="molecule type" value="Genomic_DNA"/>
</dbReference>
<organism evidence="2 3">
    <name type="scientific">Lupinus luteus</name>
    <name type="common">European yellow lupine</name>
    <dbReference type="NCBI Taxonomy" id="3873"/>
    <lineage>
        <taxon>Eukaryota</taxon>
        <taxon>Viridiplantae</taxon>
        <taxon>Streptophyta</taxon>
        <taxon>Embryophyta</taxon>
        <taxon>Tracheophyta</taxon>
        <taxon>Spermatophyta</taxon>
        <taxon>Magnoliopsida</taxon>
        <taxon>eudicotyledons</taxon>
        <taxon>Gunneridae</taxon>
        <taxon>Pentapetalae</taxon>
        <taxon>rosids</taxon>
        <taxon>fabids</taxon>
        <taxon>Fabales</taxon>
        <taxon>Fabaceae</taxon>
        <taxon>Papilionoideae</taxon>
        <taxon>50 kb inversion clade</taxon>
        <taxon>genistoids sensu lato</taxon>
        <taxon>core genistoids</taxon>
        <taxon>Genisteae</taxon>
        <taxon>Lupinus</taxon>
    </lineage>
</organism>
<dbReference type="AlphaFoldDB" id="A0AAV1XQF3"/>
<evidence type="ECO:0000256" key="1">
    <source>
        <dbReference type="SAM" id="MobiDB-lite"/>
    </source>
</evidence>
<protein>
    <submittedName>
        <fullName evidence="2">Uncharacterized protein</fullName>
    </submittedName>
</protein>
<name>A0AAV1XQF3_LUPLU</name>